<protein>
    <submittedName>
        <fullName evidence="1">Uncharacterized protein</fullName>
    </submittedName>
</protein>
<name>A0A0G3M105_CHRGL</name>
<dbReference type="EMBL" id="CP009928">
    <property type="protein sequence ID" value="AKK72534.1"/>
    <property type="molecule type" value="Genomic_DNA"/>
</dbReference>
<dbReference type="AlphaFoldDB" id="A0A0G3M105"/>
<accession>A0A0G3M105</accession>
<organism evidence="1 2">
    <name type="scientific">Chryseobacterium gallinarum</name>
    <dbReference type="NCBI Taxonomy" id="1324352"/>
    <lineage>
        <taxon>Bacteria</taxon>
        <taxon>Pseudomonadati</taxon>
        <taxon>Bacteroidota</taxon>
        <taxon>Flavobacteriia</taxon>
        <taxon>Flavobacteriales</taxon>
        <taxon>Weeksellaceae</taxon>
        <taxon>Chryseobacterium group</taxon>
        <taxon>Chryseobacterium</taxon>
    </lineage>
</organism>
<gene>
    <name evidence="1" type="ORF">OK18_07740</name>
</gene>
<reference evidence="1 2" key="1">
    <citation type="submission" date="2014-11" db="EMBL/GenBank/DDBJ databases">
        <authorList>
            <person name="Park G.-S."/>
            <person name="Hong S.-J."/>
            <person name="Jung B.K."/>
            <person name="Khan A.R."/>
            <person name="Kwak Y."/>
            <person name="Shin J.-H."/>
        </authorList>
    </citation>
    <scope>NUCLEOTIDE SEQUENCE [LARGE SCALE GENOMIC DNA]</scope>
    <source>
        <strain evidence="1 2">DSM 27622</strain>
    </source>
</reference>
<dbReference type="STRING" id="1324352.OK18_07740"/>
<proteinExistence type="predicted"/>
<dbReference type="Proteomes" id="UP000035213">
    <property type="component" value="Chromosome"/>
</dbReference>
<evidence type="ECO:0000313" key="2">
    <source>
        <dbReference type="Proteomes" id="UP000035213"/>
    </source>
</evidence>
<dbReference type="KEGG" id="cgn:OK18_07740"/>
<sequence>MTICLPGNEILQLELFYFLLKLKKYREGNKKFFFNLHLYPFETKLIPALLMKKASNHKALWKIFYKFIIKITLNHLK</sequence>
<evidence type="ECO:0000313" key="1">
    <source>
        <dbReference type="EMBL" id="AKK72534.1"/>
    </source>
</evidence>
<dbReference type="PATRIC" id="fig|1324352.5.peg.1627"/>